<accession>A0ABV7M5V1</accession>
<dbReference type="Proteomes" id="UP001595640">
    <property type="component" value="Unassembled WGS sequence"/>
</dbReference>
<name>A0ABV7M5V1_9GAMM</name>
<protein>
    <submittedName>
        <fullName evidence="1">Uncharacterized protein</fullName>
    </submittedName>
</protein>
<dbReference type="EMBL" id="JBHRUH010000044">
    <property type="protein sequence ID" value="MFC3294214.1"/>
    <property type="molecule type" value="Genomic_DNA"/>
</dbReference>
<reference evidence="2" key="1">
    <citation type="journal article" date="2019" name="Int. J. Syst. Evol. Microbiol.">
        <title>The Global Catalogue of Microorganisms (GCM) 10K type strain sequencing project: providing services to taxonomists for standard genome sequencing and annotation.</title>
        <authorList>
            <consortium name="The Broad Institute Genomics Platform"/>
            <consortium name="The Broad Institute Genome Sequencing Center for Infectious Disease"/>
            <person name="Wu L."/>
            <person name="Ma J."/>
        </authorList>
    </citation>
    <scope>NUCLEOTIDE SEQUENCE [LARGE SCALE GENOMIC DNA]</scope>
    <source>
        <strain evidence="2">KCTC 12847</strain>
    </source>
</reference>
<evidence type="ECO:0000313" key="2">
    <source>
        <dbReference type="Proteomes" id="UP001595640"/>
    </source>
</evidence>
<dbReference type="RefSeq" id="WP_019020787.1">
    <property type="nucleotide sequence ID" value="NZ_BMXD01000021.1"/>
</dbReference>
<gene>
    <name evidence="1" type="ORF">ACFOEI_19445</name>
</gene>
<keyword evidence="2" id="KW-1185">Reference proteome</keyword>
<proteinExistence type="predicted"/>
<sequence>MTKQEHKWDASFDDVDVSNDAFVSRDQPLERLKVSVRQYARPFEPVGVEDWAALDLDDASPIGDA</sequence>
<organism evidence="1 2">
    <name type="scientific">Modicisalibacter luteus</name>
    <dbReference type="NCBI Taxonomy" id="453962"/>
    <lineage>
        <taxon>Bacteria</taxon>
        <taxon>Pseudomonadati</taxon>
        <taxon>Pseudomonadota</taxon>
        <taxon>Gammaproteobacteria</taxon>
        <taxon>Oceanospirillales</taxon>
        <taxon>Halomonadaceae</taxon>
        <taxon>Modicisalibacter</taxon>
    </lineage>
</organism>
<evidence type="ECO:0000313" key="1">
    <source>
        <dbReference type="EMBL" id="MFC3294214.1"/>
    </source>
</evidence>
<comment type="caution">
    <text evidence="1">The sequence shown here is derived from an EMBL/GenBank/DDBJ whole genome shotgun (WGS) entry which is preliminary data.</text>
</comment>